<evidence type="ECO:0000313" key="3">
    <source>
        <dbReference type="Proteomes" id="UP001295444"/>
    </source>
</evidence>
<feature type="region of interest" description="Disordered" evidence="1">
    <location>
        <begin position="154"/>
        <end position="181"/>
    </location>
</feature>
<dbReference type="InterPro" id="IPR028003">
    <property type="entry name" value="KDF1"/>
</dbReference>
<dbReference type="GO" id="GO:0010482">
    <property type="term" value="P:regulation of epidermal cell division"/>
    <property type="evidence" value="ECO:0007669"/>
    <property type="project" value="TreeGrafter"/>
</dbReference>
<reference evidence="2" key="1">
    <citation type="submission" date="2022-03" db="EMBL/GenBank/DDBJ databases">
        <authorList>
            <person name="Alioto T."/>
            <person name="Alioto T."/>
            <person name="Gomez Garrido J."/>
        </authorList>
    </citation>
    <scope>NUCLEOTIDE SEQUENCE</scope>
</reference>
<proteinExistence type="predicted"/>
<dbReference type="GO" id="GO:0003334">
    <property type="term" value="P:keratinocyte development"/>
    <property type="evidence" value="ECO:0007669"/>
    <property type="project" value="InterPro"/>
</dbReference>
<dbReference type="Proteomes" id="UP001295444">
    <property type="component" value="Chromosome 02"/>
</dbReference>
<dbReference type="EMBL" id="OW240913">
    <property type="protein sequence ID" value="CAH2245886.1"/>
    <property type="molecule type" value="Genomic_DNA"/>
</dbReference>
<feature type="region of interest" description="Disordered" evidence="1">
    <location>
        <begin position="267"/>
        <end position="312"/>
    </location>
</feature>
<feature type="compositionally biased region" description="Polar residues" evidence="1">
    <location>
        <begin position="297"/>
        <end position="308"/>
    </location>
</feature>
<sequence length="333" mass="36550">MPLHLSGSNPHCLGIPAEVLSLPHGSSPAINNNVLHFQKSINNEVTFKSGSTRTPRDVPRYCPQVSNAWVACKSLLCYVVSCCHSSQKDPDVYHPCSVGTSVSGPHNDHSSGRTNLRCVGESSKITGLDNSFNYTDLKLMGVPVFNKTCATITDMESSGEPAPPPASMNTEGNYSRKESYPELSGMNGSMSSAEIDGLIWQKLSELFSFHQIDELARCTSETVFLKKSNQMMELIDSLTQDYQLEKQDAECRLIQGIIRLSTRKERTNRNCTSGGDKGREQQFSRENGGKIPARSIIVTQESGSSSQGDLEVKISEETSFDIMARNLRRSADA</sequence>
<dbReference type="PANTHER" id="PTHR35085">
    <property type="entry name" value="KERATINOCYTE DIFFERENTIATION FACTOR 1"/>
    <property type="match status" value="1"/>
</dbReference>
<accession>A0AAD1R9X3</accession>
<protein>
    <submittedName>
        <fullName evidence="2">Keratinocyte differentiation factor 1</fullName>
    </submittedName>
</protein>
<dbReference type="GO" id="GO:0030054">
    <property type="term" value="C:cell junction"/>
    <property type="evidence" value="ECO:0007669"/>
    <property type="project" value="TreeGrafter"/>
</dbReference>
<keyword evidence="3" id="KW-1185">Reference proteome</keyword>
<dbReference type="AlphaFoldDB" id="A0AAD1R9X3"/>
<evidence type="ECO:0000313" key="2">
    <source>
        <dbReference type="EMBL" id="CAH2245886.1"/>
    </source>
</evidence>
<dbReference type="PANTHER" id="PTHR35085:SF1">
    <property type="entry name" value="KERATINOCYTE DIFFERENTIATION FACTOR 1"/>
    <property type="match status" value="1"/>
</dbReference>
<organism evidence="2 3">
    <name type="scientific">Pelobates cultripes</name>
    <name type="common">Western spadefoot toad</name>
    <dbReference type="NCBI Taxonomy" id="61616"/>
    <lineage>
        <taxon>Eukaryota</taxon>
        <taxon>Metazoa</taxon>
        <taxon>Chordata</taxon>
        <taxon>Craniata</taxon>
        <taxon>Vertebrata</taxon>
        <taxon>Euteleostomi</taxon>
        <taxon>Amphibia</taxon>
        <taxon>Batrachia</taxon>
        <taxon>Anura</taxon>
        <taxon>Pelobatoidea</taxon>
        <taxon>Pelobatidae</taxon>
        <taxon>Pelobates</taxon>
    </lineage>
</organism>
<name>A0AAD1R9X3_PELCU</name>
<evidence type="ECO:0000256" key="1">
    <source>
        <dbReference type="SAM" id="MobiDB-lite"/>
    </source>
</evidence>
<gene>
    <name evidence="2" type="ORF">PECUL_23A016290</name>
</gene>
<dbReference type="Pfam" id="PF15551">
    <property type="entry name" value="DUF4656"/>
    <property type="match status" value="1"/>
</dbReference>